<dbReference type="RefSeq" id="XP_018270451.1">
    <property type="nucleotide sequence ID" value="XM_018419025.1"/>
</dbReference>
<protein>
    <submittedName>
        <fullName evidence="2">Uncharacterized protein</fullName>
    </submittedName>
</protein>
<name>A0A194S1C8_RHOGW</name>
<dbReference type="EMBL" id="KQ474080">
    <property type="protein sequence ID" value="KPV74402.1"/>
    <property type="molecule type" value="Genomic_DNA"/>
</dbReference>
<feature type="non-terminal residue" evidence="2">
    <location>
        <position position="1"/>
    </location>
</feature>
<feature type="region of interest" description="Disordered" evidence="1">
    <location>
        <begin position="38"/>
        <end position="83"/>
    </location>
</feature>
<dbReference type="AlphaFoldDB" id="A0A194S1C8"/>
<dbReference type="OrthoDB" id="2529282at2759"/>
<gene>
    <name evidence="2" type="ORF">RHOBADRAFT_66619</name>
</gene>
<accession>A0A194S1C8</accession>
<keyword evidence="3" id="KW-1185">Reference proteome</keyword>
<proteinExistence type="predicted"/>
<organism evidence="2 3">
    <name type="scientific">Rhodotorula graminis (strain WP1)</name>
    <dbReference type="NCBI Taxonomy" id="578459"/>
    <lineage>
        <taxon>Eukaryota</taxon>
        <taxon>Fungi</taxon>
        <taxon>Dikarya</taxon>
        <taxon>Basidiomycota</taxon>
        <taxon>Pucciniomycotina</taxon>
        <taxon>Microbotryomycetes</taxon>
        <taxon>Sporidiobolales</taxon>
        <taxon>Sporidiobolaceae</taxon>
        <taxon>Rhodotorula</taxon>
    </lineage>
</organism>
<evidence type="ECO:0000256" key="1">
    <source>
        <dbReference type="SAM" id="MobiDB-lite"/>
    </source>
</evidence>
<sequence>LLLLLAKPHPPTSRQLRHFSVFFFHSSFFQLVIPSSTSLYTFPPTSTSTRPPPPPLPGGRYLDGPSSRACASTRCLPSQRGPGQAIPLAAAAEQCRTPSGLPAYRSAQGPYLVYLDSEGARFGGVHQ</sequence>
<dbReference type="GeneID" id="28979471"/>
<evidence type="ECO:0000313" key="2">
    <source>
        <dbReference type="EMBL" id="KPV74402.1"/>
    </source>
</evidence>
<dbReference type="Proteomes" id="UP000053890">
    <property type="component" value="Unassembled WGS sequence"/>
</dbReference>
<reference evidence="2 3" key="1">
    <citation type="journal article" date="2015" name="Front. Microbiol.">
        <title>Genome sequence of the plant growth promoting endophytic yeast Rhodotorula graminis WP1.</title>
        <authorList>
            <person name="Firrincieli A."/>
            <person name="Otillar R."/>
            <person name="Salamov A."/>
            <person name="Schmutz J."/>
            <person name="Khan Z."/>
            <person name="Redman R.S."/>
            <person name="Fleck N.D."/>
            <person name="Lindquist E."/>
            <person name="Grigoriev I.V."/>
            <person name="Doty S.L."/>
        </authorList>
    </citation>
    <scope>NUCLEOTIDE SEQUENCE [LARGE SCALE GENOMIC DNA]</scope>
    <source>
        <strain evidence="2 3">WP1</strain>
    </source>
</reference>
<feature type="compositionally biased region" description="Low complexity" evidence="1">
    <location>
        <begin position="40"/>
        <end position="49"/>
    </location>
</feature>
<evidence type="ECO:0000313" key="3">
    <source>
        <dbReference type="Proteomes" id="UP000053890"/>
    </source>
</evidence>